<dbReference type="Pfam" id="PF08652">
    <property type="entry name" value="RAI1"/>
    <property type="match status" value="1"/>
</dbReference>
<gene>
    <name evidence="6" type="ORF">HID58_012267</name>
</gene>
<accession>A0ABQ8E0L0</accession>
<name>A0ABQ8E0L0_BRANA</name>
<protein>
    <recommendedName>
        <fullName evidence="2">Casein kinase II subunit beta</fullName>
        <shortName evidence="2">CK II beta</shortName>
    </recommendedName>
</protein>
<dbReference type="Pfam" id="PF07714">
    <property type="entry name" value="PK_Tyr_Ser-Thr"/>
    <property type="match status" value="1"/>
</dbReference>
<dbReference type="PANTHER" id="PTHR11740:SF0">
    <property type="entry name" value="CASEIN KINASE II SUBUNIT BETA"/>
    <property type="match status" value="1"/>
</dbReference>
<feature type="region of interest" description="Disordered" evidence="3">
    <location>
        <begin position="136"/>
        <end position="183"/>
    </location>
</feature>
<feature type="region of interest" description="Disordered" evidence="3">
    <location>
        <begin position="1"/>
        <end position="121"/>
    </location>
</feature>
<feature type="domain" description="Serine-threonine/tyrosine-protein kinase catalytic" evidence="4">
    <location>
        <begin position="857"/>
        <end position="895"/>
    </location>
</feature>
<feature type="compositionally biased region" description="Basic and acidic residues" evidence="3">
    <location>
        <begin position="547"/>
        <end position="562"/>
    </location>
</feature>
<dbReference type="PANTHER" id="PTHR11740">
    <property type="entry name" value="CASEIN KINASE II SUBUNIT BETA"/>
    <property type="match status" value="1"/>
</dbReference>
<dbReference type="InterPro" id="IPR035991">
    <property type="entry name" value="Casein_kinase_II_beta-like"/>
</dbReference>
<dbReference type="EMBL" id="JAGKQM010000003">
    <property type="protein sequence ID" value="KAH0935150.1"/>
    <property type="molecule type" value="Genomic_DNA"/>
</dbReference>
<evidence type="ECO:0000313" key="7">
    <source>
        <dbReference type="Proteomes" id="UP000824890"/>
    </source>
</evidence>
<comment type="similarity">
    <text evidence="1 2">Belongs to the casein kinase 2 subunit beta family.</text>
</comment>
<dbReference type="InterPro" id="IPR013961">
    <property type="entry name" value="RAI1"/>
</dbReference>
<sequence>MDLPPMKNPIEDLFGEDSDNDSRSSRSKSSSSGSSSSSSSGSASSSAASSSKGGGGGGGGSSSSGSGSSGGREEHGDDDDDDGVDSYRGNDNGETAYHEEEEEKDLFGSDNEEYTKTPALSTYSIPGKFESFLPAGWSNDNNHGGRGGMGRGRWSNGRGGPGLLPRPGPYPGGRGGRGGRYQSYQRDERFVSELKLSKSKETLSRKSTVFQEPCELTSYSRVEGGEVFYDERGLRLFKRHVSEDIGADLNQGYDTFIEKIDLGSEGFGDLLGSIRAKNISLENIHFVTFRNNLNKILGAAYNRHEPWEMGVHKRNGTIYLDVHKLPERPQSDLDRRRCYWGYCFESLATEDPGRAYGEEIHHVDANVEFCSVVKTKLGAHRVLMGAEMDCCDETDEGRRIYIELKTTRELDDRTVERYEREKLLKFWIQSFVAGVPYIVVGYRDDGGRLVRTERLRTKDIAHRARLKNYWQGGVCLAFADEVLCWLYGTVKENEDYTLQFVHPFMRLELLQAQSCPDAITNHVHLLQHPSSPPPPPQERGTVGSKSEVVDRKRLNEVRDNRASHSMSQPVNGKGKAASNSVMIGKQLHDQNNNSRDSRSGSLSKTTISDAVDISETDSEESEVSGSEGEDTSWISWFCNLRGNEFFCEVDDDYIQDDFNLCGLSHQVPYYDYALDLILDVDSSHGEMFTEEQNELIESAAEMLYGMIHARYILTSKGLASMLDKYKNYDFGRCPRVYCCGQPCLPVGQSDIPRASTVKIYCPKCEDVYYPRSKYQGNIDGAYFGTTFPHLFLMTYGHLKPQKASQSYVPRVFGYTSREGKKERAATRASCVLRKQRRLGPGGDKTHVTTALTFLILAAPEYVDTGYLMTNSDVYSFGVDLYEIITGRRTIERMKPLAEKILVKWVKLYHVNIKSNETNIQLLWSGELLNWLIIV</sequence>
<feature type="domain" description="RAI1-like" evidence="5">
    <location>
        <begin position="211"/>
        <end position="513"/>
    </location>
</feature>
<feature type="compositionally biased region" description="Polar residues" evidence="3">
    <location>
        <begin position="589"/>
        <end position="608"/>
    </location>
</feature>
<evidence type="ECO:0000259" key="4">
    <source>
        <dbReference type="Pfam" id="PF07714"/>
    </source>
</evidence>
<evidence type="ECO:0000256" key="1">
    <source>
        <dbReference type="ARBA" id="ARBA00006941"/>
    </source>
</evidence>
<dbReference type="SUPFAM" id="SSF56112">
    <property type="entry name" value="Protein kinase-like (PK-like)"/>
    <property type="match status" value="1"/>
</dbReference>
<feature type="compositionally biased region" description="Low complexity" evidence="3">
    <location>
        <begin position="27"/>
        <end position="51"/>
    </location>
</feature>
<dbReference type="PRINTS" id="PR00472">
    <property type="entry name" value="CASNKINASEII"/>
</dbReference>
<evidence type="ECO:0000313" key="6">
    <source>
        <dbReference type="EMBL" id="KAH0935150.1"/>
    </source>
</evidence>
<evidence type="ECO:0000256" key="2">
    <source>
        <dbReference type="RuleBase" id="RU361268"/>
    </source>
</evidence>
<comment type="caution">
    <text evidence="6">The sequence shown here is derived from an EMBL/GenBank/DDBJ whole genome shotgun (WGS) entry which is preliminary data.</text>
</comment>
<dbReference type="InterPro" id="IPR000704">
    <property type="entry name" value="Casein_kinase_II_reg-sub"/>
</dbReference>
<organism evidence="6 7">
    <name type="scientific">Brassica napus</name>
    <name type="common">Rape</name>
    <dbReference type="NCBI Taxonomy" id="3708"/>
    <lineage>
        <taxon>Eukaryota</taxon>
        <taxon>Viridiplantae</taxon>
        <taxon>Streptophyta</taxon>
        <taxon>Embryophyta</taxon>
        <taxon>Tracheophyta</taxon>
        <taxon>Spermatophyta</taxon>
        <taxon>Magnoliopsida</taxon>
        <taxon>eudicotyledons</taxon>
        <taxon>Gunneridae</taxon>
        <taxon>Pentapetalae</taxon>
        <taxon>rosids</taxon>
        <taxon>malvids</taxon>
        <taxon>Brassicales</taxon>
        <taxon>Brassicaceae</taxon>
        <taxon>Brassiceae</taxon>
        <taxon>Brassica</taxon>
    </lineage>
</organism>
<dbReference type="InterPro" id="IPR011009">
    <property type="entry name" value="Kinase-like_dom_sf"/>
</dbReference>
<comment type="function">
    <text evidence="2">Plays a complex role in regulating the basal catalytic activity of the alpha subunit.</text>
</comment>
<reference evidence="6 7" key="1">
    <citation type="submission" date="2021-05" db="EMBL/GenBank/DDBJ databases">
        <title>Genome Assembly of Synthetic Allotetraploid Brassica napus Reveals Homoeologous Exchanges between Subgenomes.</title>
        <authorList>
            <person name="Davis J.T."/>
        </authorList>
    </citation>
    <scope>NUCLEOTIDE SEQUENCE [LARGE SCALE GENOMIC DNA]</scope>
    <source>
        <strain evidence="7">cv. Da-Ae</strain>
        <tissue evidence="6">Seedling</tissue>
    </source>
</reference>
<dbReference type="InterPro" id="IPR001245">
    <property type="entry name" value="Ser-Thr/Tyr_kinase_cat_dom"/>
</dbReference>
<feature type="region of interest" description="Disordered" evidence="3">
    <location>
        <begin position="524"/>
        <end position="627"/>
    </location>
</feature>
<proteinExistence type="inferred from homology"/>
<dbReference type="SMART" id="SM01085">
    <property type="entry name" value="CK_II_beta"/>
    <property type="match status" value="1"/>
</dbReference>
<dbReference type="Proteomes" id="UP000824890">
    <property type="component" value="Unassembled WGS sequence"/>
</dbReference>
<dbReference type="SUPFAM" id="SSF57798">
    <property type="entry name" value="Casein kinase II beta subunit"/>
    <property type="match status" value="1"/>
</dbReference>
<keyword evidence="7" id="KW-1185">Reference proteome</keyword>
<feature type="compositionally biased region" description="Gly residues" evidence="3">
    <location>
        <begin position="144"/>
        <end position="162"/>
    </location>
</feature>
<dbReference type="Gene3D" id="1.10.1820.10">
    <property type="entry name" value="protein kinase ck2 holoenzyme, chain C, domain 1"/>
    <property type="match status" value="1"/>
</dbReference>
<comment type="subunit">
    <text evidence="2">Tetramer of two alpha and two beta subunits.</text>
</comment>
<dbReference type="PROSITE" id="PS01101">
    <property type="entry name" value="CK2_BETA"/>
    <property type="match status" value="1"/>
</dbReference>
<dbReference type="Gene3D" id="1.10.510.10">
    <property type="entry name" value="Transferase(Phosphotransferase) domain 1"/>
    <property type="match status" value="1"/>
</dbReference>
<feature type="compositionally biased region" description="Acidic residues" evidence="3">
    <location>
        <begin position="612"/>
        <end position="627"/>
    </location>
</feature>
<dbReference type="Pfam" id="PF01214">
    <property type="entry name" value="CK_II_beta"/>
    <property type="match status" value="1"/>
</dbReference>
<evidence type="ECO:0000256" key="3">
    <source>
        <dbReference type="SAM" id="MobiDB-lite"/>
    </source>
</evidence>
<dbReference type="Gene3D" id="2.20.25.20">
    <property type="match status" value="1"/>
</dbReference>
<dbReference type="InterPro" id="IPR016149">
    <property type="entry name" value="Casein_kin_II_reg-sub_N"/>
</dbReference>
<evidence type="ECO:0000259" key="5">
    <source>
        <dbReference type="Pfam" id="PF08652"/>
    </source>
</evidence>
<feature type="compositionally biased region" description="Gly residues" evidence="3">
    <location>
        <begin position="52"/>
        <end position="70"/>
    </location>
</feature>